<evidence type="ECO:0008006" key="4">
    <source>
        <dbReference type="Google" id="ProtNLM"/>
    </source>
</evidence>
<protein>
    <recommendedName>
        <fullName evidence="4">Reverse transcriptase Ty1/copia-type domain-containing protein</fullName>
    </recommendedName>
</protein>
<accession>A0A484M5G2</accession>
<evidence type="ECO:0000313" key="3">
    <source>
        <dbReference type="Proteomes" id="UP000595140"/>
    </source>
</evidence>
<dbReference type="PANTHER" id="PTHR11439">
    <property type="entry name" value="GAG-POL-RELATED RETROTRANSPOSON"/>
    <property type="match status" value="1"/>
</dbReference>
<evidence type="ECO:0000256" key="1">
    <source>
        <dbReference type="SAM" id="MobiDB-lite"/>
    </source>
</evidence>
<name>A0A484M5G2_9ASTE</name>
<dbReference type="PANTHER" id="PTHR11439:SF496">
    <property type="entry name" value="RNA-DIRECTED DNA POLYMERASE"/>
    <property type="match status" value="1"/>
</dbReference>
<dbReference type="OrthoDB" id="418757at2759"/>
<dbReference type="EMBL" id="OOIL02002606">
    <property type="protein sequence ID" value="VFQ83809.1"/>
    <property type="molecule type" value="Genomic_DNA"/>
</dbReference>
<sequence length="588" mass="64475">MKDLGDASYALGIRIYRDRSRKLLGLSQSTYIDKVLARFSMSESKRGSLPMVQGTSLSKTRGVSTPEEVERMRNVPYALAIGSIMYAMVCTRPDVAFALSVTSRYQSNPGESHWTAVKNILKYFRRTKDAFLVYGGKEELSIIGYTDVSFQADRHDFKSQAGFFLAHLIKAGLWFKQNKTTGKEIIGLVLSDSKTTGETISNNEEADAQLDVKRTVGKDLVALSEAKKPCLIAQSIGANPICVPATSSSIQDMAAKLPPTSFQKEETTSAESLYAKDLPSSFDLNKKNRCHEQQNLDLKNLTGIKERTPDSKASDLFSSAKGAVRASRTSESDQCITNVAKDKGFEHQTGITETSTIHPRTIPSCGSLVTNDPADNSGLGSVHNLVQCSTGAHRSACDKQPKSRALRLPIQSKPPGALNVQALPFRPAFQGLYQPKPMDQSNHDGSNSQKGNRDGNGNGIQVKQGKSLKELKALSMPKEEDTVKDTPLSILDLKLAYECSKPISLIDFPLVVNGREESHCTEEGKIEDSDVQPEDDIDNDLAFVDEDAVFMEGTECKTRIRAMLLFGSRCLPRDSLELHYYLVKLAGA</sequence>
<dbReference type="AlphaFoldDB" id="A0A484M5G2"/>
<reference evidence="2 3" key="1">
    <citation type="submission" date="2018-04" db="EMBL/GenBank/DDBJ databases">
        <authorList>
            <person name="Vogel A."/>
        </authorList>
    </citation>
    <scope>NUCLEOTIDE SEQUENCE [LARGE SCALE GENOMIC DNA]</scope>
</reference>
<feature type="compositionally biased region" description="Polar residues" evidence="1">
    <location>
        <begin position="439"/>
        <end position="450"/>
    </location>
</feature>
<dbReference type="Proteomes" id="UP000595140">
    <property type="component" value="Unassembled WGS sequence"/>
</dbReference>
<keyword evidence="3" id="KW-1185">Reference proteome</keyword>
<feature type="region of interest" description="Disordered" evidence="1">
    <location>
        <begin position="431"/>
        <end position="466"/>
    </location>
</feature>
<evidence type="ECO:0000313" key="2">
    <source>
        <dbReference type="EMBL" id="VFQ83809.1"/>
    </source>
</evidence>
<gene>
    <name evidence="2" type="ORF">CCAM_LOCUS25585</name>
</gene>
<proteinExistence type="predicted"/>
<organism evidence="2 3">
    <name type="scientific">Cuscuta campestris</name>
    <dbReference type="NCBI Taxonomy" id="132261"/>
    <lineage>
        <taxon>Eukaryota</taxon>
        <taxon>Viridiplantae</taxon>
        <taxon>Streptophyta</taxon>
        <taxon>Embryophyta</taxon>
        <taxon>Tracheophyta</taxon>
        <taxon>Spermatophyta</taxon>
        <taxon>Magnoliopsida</taxon>
        <taxon>eudicotyledons</taxon>
        <taxon>Gunneridae</taxon>
        <taxon>Pentapetalae</taxon>
        <taxon>asterids</taxon>
        <taxon>lamiids</taxon>
        <taxon>Solanales</taxon>
        <taxon>Convolvulaceae</taxon>
        <taxon>Cuscuteae</taxon>
        <taxon>Cuscuta</taxon>
        <taxon>Cuscuta subgen. Grammica</taxon>
        <taxon>Cuscuta sect. Cleistogrammica</taxon>
    </lineage>
</organism>